<keyword evidence="2" id="KW-1185">Reference proteome</keyword>
<reference evidence="1" key="1">
    <citation type="submission" date="2024-09" db="EMBL/GenBank/DDBJ databases">
        <title>Black Yeasts Isolated from many extreme environments.</title>
        <authorList>
            <person name="Coleine C."/>
            <person name="Stajich J.E."/>
            <person name="Selbmann L."/>
        </authorList>
    </citation>
    <scope>NUCLEOTIDE SEQUENCE</scope>
    <source>
        <strain evidence="1">CCFEE 5737</strain>
    </source>
</reference>
<accession>A0ACC3D3Q6</accession>
<comment type="caution">
    <text evidence="1">The sequence shown here is derived from an EMBL/GenBank/DDBJ whole genome shotgun (WGS) entry which is preliminary data.</text>
</comment>
<protein>
    <submittedName>
        <fullName evidence="1">Uncharacterized protein</fullName>
    </submittedName>
</protein>
<sequence length="134" mass="14768">MLPLLQPHRPKYPPSPHPAPPSHQQTRNSHSQPSTPIQRPTSAAPKNQLEAMPPSGPFQHPSVLQQHSPMPPHGLPHRSIPSFYDSATMHPVFFTEKVRRPPFPMPTAAGCGTMNPVAYGYVFSERQASNGTKL</sequence>
<name>A0ACC3D3Q6_9PEZI</name>
<dbReference type="Proteomes" id="UP001186974">
    <property type="component" value="Unassembled WGS sequence"/>
</dbReference>
<gene>
    <name evidence="1" type="ORF">LTS18_006339</name>
</gene>
<organism evidence="1 2">
    <name type="scientific">Coniosporium uncinatum</name>
    <dbReference type="NCBI Taxonomy" id="93489"/>
    <lineage>
        <taxon>Eukaryota</taxon>
        <taxon>Fungi</taxon>
        <taxon>Dikarya</taxon>
        <taxon>Ascomycota</taxon>
        <taxon>Pezizomycotina</taxon>
        <taxon>Dothideomycetes</taxon>
        <taxon>Dothideomycetes incertae sedis</taxon>
        <taxon>Coniosporium</taxon>
    </lineage>
</organism>
<evidence type="ECO:0000313" key="2">
    <source>
        <dbReference type="Proteomes" id="UP001186974"/>
    </source>
</evidence>
<dbReference type="EMBL" id="JAWDJW010007865">
    <property type="protein sequence ID" value="KAK3061402.1"/>
    <property type="molecule type" value="Genomic_DNA"/>
</dbReference>
<proteinExistence type="predicted"/>
<evidence type="ECO:0000313" key="1">
    <source>
        <dbReference type="EMBL" id="KAK3061402.1"/>
    </source>
</evidence>